<evidence type="ECO:0000313" key="4">
    <source>
        <dbReference type="Proteomes" id="UP000024635"/>
    </source>
</evidence>
<dbReference type="Proteomes" id="UP000024635">
    <property type="component" value="Unassembled WGS sequence"/>
</dbReference>
<reference evidence="4" key="1">
    <citation type="journal article" date="2015" name="Nat. Genet.">
        <title>The genome and transcriptome of the zoonotic hookworm Ancylostoma ceylanicum identify infection-specific gene families.</title>
        <authorList>
            <person name="Schwarz E.M."/>
            <person name="Hu Y."/>
            <person name="Antoshechkin I."/>
            <person name="Miller M.M."/>
            <person name="Sternberg P.W."/>
            <person name="Aroian R.V."/>
        </authorList>
    </citation>
    <scope>NUCLEOTIDE SEQUENCE</scope>
    <source>
        <strain evidence="4">HY135</strain>
    </source>
</reference>
<keyword evidence="4" id="KW-1185">Reference proteome</keyword>
<accession>A0A016U9I2</accession>
<dbReference type="EMBL" id="JARK01001386">
    <property type="protein sequence ID" value="EYC11551.1"/>
    <property type="molecule type" value="Genomic_DNA"/>
</dbReference>
<proteinExistence type="predicted"/>
<protein>
    <submittedName>
        <fullName evidence="3">Uncharacterized protein</fullName>
    </submittedName>
</protein>
<evidence type="ECO:0000256" key="1">
    <source>
        <dbReference type="SAM" id="MobiDB-lite"/>
    </source>
</evidence>
<feature type="region of interest" description="Disordered" evidence="1">
    <location>
        <begin position="65"/>
        <end position="89"/>
    </location>
</feature>
<gene>
    <name evidence="3" type="primary">Acey_s0050.g1971</name>
    <name evidence="3" type="ORF">Y032_0050g1971</name>
</gene>
<comment type="caution">
    <text evidence="3">The sequence shown here is derived from an EMBL/GenBank/DDBJ whole genome shotgun (WGS) entry which is preliminary data.</text>
</comment>
<feature type="signal peptide" evidence="2">
    <location>
        <begin position="1"/>
        <end position="18"/>
    </location>
</feature>
<name>A0A016U9I2_9BILA</name>
<evidence type="ECO:0000256" key="2">
    <source>
        <dbReference type="SAM" id="SignalP"/>
    </source>
</evidence>
<evidence type="ECO:0000313" key="3">
    <source>
        <dbReference type="EMBL" id="EYC11551.1"/>
    </source>
</evidence>
<feature type="compositionally biased region" description="Polar residues" evidence="1">
    <location>
        <begin position="77"/>
        <end position="89"/>
    </location>
</feature>
<dbReference type="AlphaFoldDB" id="A0A016U9I2"/>
<sequence length="89" mass="9477">MLLSFIAIALLCVQLSTALPTRAETTTIDQEEEVTTSMQETTKLNLGNIIDVTAAITIDLFGTSTSRAGTTDRSEEATTSFGDTTTAEE</sequence>
<organism evidence="3 4">
    <name type="scientific">Ancylostoma ceylanicum</name>
    <dbReference type="NCBI Taxonomy" id="53326"/>
    <lineage>
        <taxon>Eukaryota</taxon>
        <taxon>Metazoa</taxon>
        <taxon>Ecdysozoa</taxon>
        <taxon>Nematoda</taxon>
        <taxon>Chromadorea</taxon>
        <taxon>Rhabditida</taxon>
        <taxon>Rhabditina</taxon>
        <taxon>Rhabditomorpha</taxon>
        <taxon>Strongyloidea</taxon>
        <taxon>Ancylostomatidae</taxon>
        <taxon>Ancylostomatinae</taxon>
        <taxon>Ancylostoma</taxon>
    </lineage>
</organism>
<feature type="chain" id="PRO_5001492109" evidence="2">
    <location>
        <begin position="19"/>
        <end position="89"/>
    </location>
</feature>
<keyword evidence="2" id="KW-0732">Signal</keyword>